<evidence type="ECO:0000313" key="7">
    <source>
        <dbReference type="EMBL" id="KAF8484522.1"/>
    </source>
</evidence>
<keyword evidence="2 6" id="KW-0812">Transmembrane</keyword>
<feature type="transmembrane region" description="Helical" evidence="6">
    <location>
        <begin position="200"/>
        <end position="219"/>
    </location>
</feature>
<dbReference type="Proteomes" id="UP000759537">
    <property type="component" value="Unassembled WGS sequence"/>
</dbReference>
<keyword evidence="8" id="KW-1185">Reference proteome</keyword>
<feature type="transmembrane region" description="Helical" evidence="6">
    <location>
        <begin position="329"/>
        <end position="349"/>
    </location>
</feature>
<reference evidence="7" key="1">
    <citation type="submission" date="2019-10" db="EMBL/GenBank/DDBJ databases">
        <authorList>
            <consortium name="DOE Joint Genome Institute"/>
            <person name="Kuo A."/>
            <person name="Miyauchi S."/>
            <person name="Kiss E."/>
            <person name="Drula E."/>
            <person name="Kohler A."/>
            <person name="Sanchez-Garcia M."/>
            <person name="Andreopoulos B."/>
            <person name="Barry K.W."/>
            <person name="Bonito G."/>
            <person name="Buee M."/>
            <person name="Carver A."/>
            <person name="Chen C."/>
            <person name="Cichocki N."/>
            <person name="Clum A."/>
            <person name="Culley D."/>
            <person name="Crous P.W."/>
            <person name="Fauchery L."/>
            <person name="Girlanda M."/>
            <person name="Hayes R."/>
            <person name="Keri Z."/>
            <person name="LaButti K."/>
            <person name="Lipzen A."/>
            <person name="Lombard V."/>
            <person name="Magnuson J."/>
            <person name="Maillard F."/>
            <person name="Morin E."/>
            <person name="Murat C."/>
            <person name="Nolan M."/>
            <person name="Ohm R."/>
            <person name="Pangilinan J."/>
            <person name="Pereira M."/>
            <person name="Perotto S."/>
            <person name="Peter M."/>
            <person name="Riley R."/>
            <person name="Sitrit Y."/>
            <person name="Stielow B."/>
            <person name="Szollosi G."/>
            <person name="Zifcakova L."/>
            <person name="Stursova M."/>
            <person name="Spatafora J.W."/>
            <person name="Tedersoo L."/>
            <person name="Vaario L.-M."/>
            <person name="Yamada A."/>
            <person name="Yan M."/>
            <person name="Wang P."/>
            <person name="Xu J."/>
            <person name="Bruns T."/>
            <person name="Baldrian P."/>
            <person name="Vilgalys R."/>
            <person name="Henrissat B."/>
            <person name="Grigoriev I.V."/>
            <person name="Hibbett D."/>
            <person name="Nagy L.G."/>
            <person name="Martin F.M."/>
        </authorList>
    </citation>
    <scope>NUCLEOTIDE SEQUENCE</scope>
    <source>
        <strain evidence="7">Prilba</strain>
    </source>
</reference>
<sequence>MGGARRGLGDFEFPSMPRAMVLGITCAIAGNVLISFALNLQKLAHARLEVARAERGHGLEAIDQDGGASPDGEAEARMWNGNASEASLPLGPRSETDPLMAFPMTPNAEQLLAVPTYGALFPNTNESHARRVGSSPLRQQLKIAKRPAGTGVATNRSTHDGSNNESEYLKSKLWWLGFLLMNVGETGNFISYAFAPASVVAPLGTFALIANCLFAPLLLHERLRKRDLFGVALAMIGAITVVLASNTSDTRLSPEALFKAISQHAFLIFSAIYVASASILMGLSEGSVGRKWVLVDVGLCALFGGFTVLSTKAVSTLLTTNGLNMFKQWMTYPILAVLLGTGVGQIRYLNRALMRFDSKASRPVSQHDALQVVIPTQFVLFNLSAITGSAILYGDFRTAKFHQFVTFMYGCAATFAGVWVIAWVPASEETPTGPDGAISDIETMAHDVFVADGVSGSVGRKPGNVSVRSRQRTVSLVGISPAQRLILVHTPPRPEVQLGPEHGVALALEPDGGRRESFDGSMRRRHGVTWLADGSPTPRPRTRMRSVERR</sequence>
<evidence type="ECO:0000256" key="2">
    <source>
        <dbReference type="ARBA" id="ARBA00022692"/>
    </source>
</evidence>
<feature type="region of interest" description="Disordered" evidence="5">
    <location>
        <begin position="528"/>
        <end position="550"/>
    </location>
</feature>
<dbReference type="PANTHER" id="PTHR12570:SF65">
    <property type="entry name" value="MAGNESIUM TRANSPORTER NIPA9-RELATED"/>
    <property type="match status" value="1"/>
</dbReference>
<name>A0A9P5N220_9AGAM</name>
<gene>
    <name evidence="7" type="ORF">DFH94DRAFT_624950</name>
</gene>
<dbReference type="SUPFAM" id="SSF103481">
    <property type="entry name" value="Multidrug resistance efflux transporter EmrE"/>
    <property type="match status" value="1"/>
</dbReference>
<dbReference type="Pfam" id="PF05653">
    <property type="entry name" value="Mg_trans_NIPA"/>
    <property type="match status" value="1"/>
</dbReference>
<dbReference type="PANTHER" id="PTHR12570">
    <property type="match status" value="1"/>
</dbReference>
<evidence type="ECO:0000256" key="6">
    <source>
        <dbReference type="SAM" id="Phobius"/>
    </source>
</evidence>
<dbReference type="GO" id="GO:0016020">
    <property type="term" value="C:membrane"/>
    <property type="evidence" value="ECO:0007669"/>
    <property type="project" value="UniProtKB-SubCell"/>
</dbReference>
<feature type="transmembrane region" description="Helical" evidence="6">
    <location>
        <begin position="292"/>
        <end position="309"/>
    </location>
</feature>
<feature type="transmembrane region" description="Helical" evidence="6">
    <location>
        <begin position="20"/>
        <end position="40"/>
    </location>
</feature>
<organism evidence="7 8">
    <name type="scientific">Russula ochroleuca</name>
    <dbReference type="NCBI Taxonomy" id="152965"/>
    <lineage>
        <taxon>Eukaryota</taxon>
        <taxon>Fungi</taxon>
        <taxon>Dikarya</taxon>
        <taxon>Basidiomycota</taxon>
        <taxon>Agaricomycotina</taxon>
        <taxon>Agaricomycetes</taxon>
        <taxon>Russulales</taxon>
        <taxon>Russulaceae</taxon>
        <taxon>Russula</taxon>
    </lineage>
</organism>
<dbReference type="InterPro" id="IPR037185">
    <property type="entry name" value="EmrE-like"/>
</dbReference>
<comment type="subcellular location">
    <subcellularLocation>
        <location evidence="1">Membrane</location>
        <topology evidence="1">Multi-pass membrane protein</topology>
    </subcellularLocation>
</comment>
<dbReference type="InterPro" id="IPR008521">
    <property type="entry name" value="Mg_trans_NIPA"/>
</dbReference>
<evidence type="ECO:0000256" key="5">
    <source>
        <dbReference type="SAM" id="MobiDB-lite"/>
    </source>
</evidence>
<protein>
    <submittedName>
        <fullName evidence="7">Magnesium transporter NIPA-domain-containing protein</fullName>
    </submittedName>
</protein>
<feature type="transmembrane region" description="Helical" evidence="6">
    <location>
        <begin position="265"/>
        <end position="283"/>
    </location>
</feature>
<dbReference type="AlphaFoldDB" id="A0A9P5N220"/>
<evidence type="ECO:0000256" key="1">
    <source>
        <dbReference type="ARBA" id="ARBA00004141"/>
    </source>
</evidence>
<dbReference type="OrthoDB" id="165382at2759"/>
<dbReference type="GO" id="GO:0015095">
    <property type="term" value="F:magnesium ion transmembrane transporter activity"/>
    <property type="evidence" value="ECO:0007669"/>
    <property type="project" value="InterPro"/>
</dbReference>
<feature type="transmembrane region" description="Helical" evidence="6">
    <location>
        <begin position="228"/>
        <end position="245"/>
    </location>
</feature>
<keyword evidence="3 6" id="KW-1133">Transmembrane helix</keyword>
<keyword evidence="4 6" id="KW-0472">Membrane</keyword>
<comment type="caution">
    <text evidence="7">The sequence shown here is derived from an EMBL/GenBank/DDBJ whole genome shotgun (WGS) entry which is preliminary data.</text>
</comment>
<accession>A0A9P5N220</accession>
<proteinExistence type="predicted"/>
<evidence type="ECO:0000256" key="4">
    <source>
        <dbReference type="ARBA" id="ARBA00023136"/>
    </source>
</evidence>
<feature type="transmembrane region" description="Helical" evidence="6">
    <location>
        <begin position="369"/>
        <end position="392"/>
    </location>
</feature>
<evidence type="ECO:0000313" key="8">
    <source>
        <dbReference type="Proteomes" id="UP000759537"/>
    </source>
</evidence>
<dbReference type="EMBL" id="WHVB01000003">
    <property type="protein sequence ID" value="KAF8484522.1"/>
    <property type="molecule type" value="Genomic_DNA"/>
</dbReference>
<evidence type="ECO:0000256" key="3">
    <source>
        <dbReference type="ARBA" id="ARBA00022989"/>
    </source>
</evidence>
<feature type="transmembrane region" description="Helical" evidence="6">
    <location>
        <begin position="173"/>
        <end position="194"/>
    </location>
</feature>
<feature type="transmembrane region" description="Helical" evidence="6">
    <location>
        <begin position="404"/>
        <end position="424"/>
    </location>
</feature>
<reference evidence="7" key="2">
    <citation type="journal article" date="2020" name="Nat. Commun.">
        <title>Large-scale genome sequencing of mycorrhizal fungi provides insights into the early evolution of symbiotic traits.</title>
        <authorList>
            <person name="Miyauchi S."/>
            <person name="Kiss E."/>
            <person name="Kuo A."/>
            <person name="Drula E."/>
            <person name="Kohler A."/>
            <person name="Sanchez-Garcia M."/>
            <person name="Morin E."/>
            <person name="Andreopoulos B."/>
            <person name="Barry K.W."/>
            <person name="Bonito G."/>
            <person name="Buee M."/>
            <person name="Carver A."/>
            <person name="Chen C."/>
            <person name="Cichocki N."/>
            <person name="Clum A."/>
            <person name="Culley D."/>
            <person name="Crous P.W."/>
            <person name="Fauchery L."/>
            <person name="Girlanda M."/>
            <person name="Hayes R.D."/>
            <person name="Keri Z."/>
            <person name="LaButti K."/>
            <person name="Lipzen A."/>
            <person name="Lombard V."/>
            <person name="Magnuson J."/>
            <person name="Maillard F."/>
            <person name="Murat C."/>
            <person name="Nolan M."/>
            <person name="Ohm R.A."/>
            <person name="Pangilinan J."/>
            <person name="Pereira M.F."/>
            <person name="Perotto S."/>
            <person name="Peter M."/>
            <person name="Pfister S."/>
            <person name="Riley R."/>
            <person name="Sitrit Y."/>
            <person name="Stielow J.B."/>
            <person name="Szollosi G."/>
            <person name="Zifcakova L."/>
            <person name="Stursova M."/>
            <person name="Spatafora J.W."/>
            <person name="Tedersoo L."/>
            <person name="Vaario L.M."/>
            <person name="Yamada A."/>
            <person name="Yan M."/>
            <person name="Wang P."/>
            <person name="Xu J."/>
            <person name="Bruns T."/>
            <person name="Baldrian P."/>
            <person name="Vilgalys R."/>
            <person name="Dunand C."/>
            <person name="Henrissat B."/>
            <person name="Grigoriev I.V."/>
            <person name="Hibbett D."/>
            <person name="Nagy L.G."/>
            <person name="Martin F.M."/>
        </authorList>
    </citation>
    <scope>NUCLEOTIDE SEQUENCE</scope>
    <source>
        <strain evidence="7">Prilba</strain>
    </source>
</reference>